<dbReference type="Proteomes" id="UP000645217">
    <property type="component" value="Unassembled WGS sequence"/>
</dbReference>
<comment type="caution">
    <text evidence="2">The sequence shown here is derived from an EMBL/GenBank/DDBJ whole genome shotgun (WGS) entry which is preliminary data.</text>
</comment>
<evidence type="ECO:0000313" key="3">
    <source>
        <dbReference type="Proteomes" id="UP000645217"/>
    </source>
</evidence>
<gene>
    <name evidence="2" type="ORF">GCM10007964_07340</name>
</gene>
<evidence type="ECO:0000313" key="2">
    <source>
        <dbReference type="EMBL" id="GGK66835.1"/>
    </source>
</evidence>
<reference evidence="2" key="2">
    <citation type="submission" date="2020-09" db="EMBL/GenBank/DDBJ databases">
        <authorList>
            <person name="Sun Q."/>
            <person name="Ohkuma M."/>
        </authorList>
    </citation>
    <scope>NUCLEOTIDE SEQUENCE</scope>
    <source>
        <strain evidence="2">JCM 13064</strain>
    </source>
</reference>
<protein>
    <submittedName>
        <fullName evidence="2">Uncharacterized protein</fullName>
    </submittedName>
</protein>
<organism evidence="2 3">
    <name type="scientific">Sphaerisporangium melleum</name>
    <dbReference type="NCBI Taxonomy" id="321316"/>
    <lineage>
        <taxon>Bacteria</taxon>
        <taxon>Bacillati</taxon>
        <taxon>Actinomycetota</taxon>
        <taxon>Actinomycetes</taxon>
        <taxon>Streptosporangiales</taxon>
        <taxon>Streptosporangiaceae</taxon>
        <taxon>Sphaerisporangium</taxon>
    </lineage>
</organism>
<dbReference type="EMBL" id="BMNT01000003">
    <property type="protein sequence ID" value="GGK66835.1"/>
    <property type="molecule type" value="Genomic_DNA"/>
</dbReference>
<feature type="region of interest" description="Disordered" evidence="1">
    <location>
        <begin position="1"/>
        <end position="21"/>
    </location>
</feature>
<dbReference type="Pfam" id="PF19760">
    <property type="entry name" value="DUF6247"/>
    <property type="match status" value="1"/>
</dbReference>
<keyword evidence="3" id="KW-1185">Reference proteome</keyword>
<dbReference type="InterPro" id="IPR046214">
    <property type="entry name" value="DUF6247"/>
</dbReference>
<dbReference type="RefSeq" id="WP_229690819.1">
    <property type="nucleotide sequence ID" value="NZ_BMNT01000003.1"/>
</dbReference>
<reference evidence="2" key="1">
    <citation type="journal article" date="2014" name="Int. J. Syst. Evol. Microbiol.">
        <title>Complete genome sequence of Corynebacterium casei LMG S-19264T (=DSM 44701T), isolated from a smear-ripened cheese.</title>
        <authorList>
            <consortium name="US DOE Joint Genome Institute (JGI-PGF)"/>
            <person name="Walter F."/>
            <person name="Albersmeier A."/>
            <person name="Kalinowski J."/>
            <person name="Ruckert C."/>
        </authorList>
    </citation>
    <scope>NUCLEOTIDE SEQUENCE</scope>
    <source>
        <strain evidence="2">JCM 13064</strain>
    </source>
</reference>
<sequence length="99" mass="11627">MTAHPLEPVTPRDPGEDPSGIFEALPPSHRALFRSEYDEALEAAHELVRFEQVRTLLRRWRLRAIAYARPRYEEAVEDALHGRTERFTRYAQPEWDGRV</sequence>
<accession>A0A917QSU3</accession>
<name>A0A917QSU3_9ACTN</name>
<evidence type="ECO:0000256" key="1">
    <source>
        <dbReference type="SAM" id="MobiDB-lite"/>
    </source>
</evidence>
<dbReference type="AlphaFoldDB" id="A0A917QSU3"/>
<proteinExistence type="predicted"/>